<reference evidence="2" key="1">
    <citation type="submission" date="2014-12" db="EMBL/GenBank/DDBJ databases">
        <title>Insight into the proteome of Arion vulgaris.</title>
        <authorList>
            <person name="Aradska J."/>
            <person name="Bulat T."/>
            <person name="Smidak R."/>
            <person name="Sarate P."/>
            <person name="Gangsoo J."/>
            <person name="Sialana F."/>
            <person name="Bilban M."/>
            <person name="Lubec G."/>
        </authorList>
    </citation>
    <scope>NUCLEOTIDE SEQUENCE</scope>
    <source>
        <tissue evidence="2">Skin</tissue>
    </source>
</reference>
<proteinExistence type="predicted"/>
<feature type="compositionally biased region" description="Basic and acidic residues" evidence="1">
    <location>
        <begin position="31"/>
        <end position="60"/>
    </location>
</feature>
<accession>A0A0B6Z344</accession>
<feature type="region of interest" description="Disordered" evidence="1">
    <location>
        <begin position="126"/>
        <end position="159"/>
    </location>
</feature>
<feature type="non-terminal residue" evidence="2">
    <location>
        <position position="1"/>
    </location>
</feature>
<evidence type="ECO:0000256" key="1">
    <source>
        <dbReference type="SAM" id="MobiDB-lite"/>
    </source>
</evidence>
<dbReference type="CDD" id="cd23767">
    <property type="entry name" value="IQCD"/>
    <property type="match status" value="1"/>
</dbReference>
<dbReference type="Pfam" id="PF00612">
    <property type="entry name" value="IQ"/>
    <property type="match status" value="1"/>
</dbReference>
<organism evidence="2">
    <name type="scientific">Arion vulgaris</name>
    <dbReference type="NCBI Taxonomy" id="1028688"/>
    <lineage>
        <taxon>Eukaryota</taxon>
        <taxon>Metazoa</taxon>
        <taxon>Spiralia</taxon>
        <taxon>Lophotrochozoa</taxon>
        <taxon>Mollusca</taxon>
        <taxon>Gastropoda</taxon>
        <taxon>Heterobranchia</taxon>
        <taxon>Euthyneura</taxon>
        <taxon>Panpulmonata</taxon>
        <taxon>Eupulmonata</taxon>
        <taxon>Stylommatophora</taxon>
        <taxon>Helicina</taxon>
        <taxon>Arionoidea</taxon>
        <taxon>Arionidae</taxon>
        <taxon>Arion</taxon>
    </lineage>
</organism>
<evidence type="ECO:0000313" key="2">
    <source>
        <dbReference type="EMBL" id="CEK63009.1"/>
    </source>
</evidence>
<feature type="region of interest" description="Disordered" evidence="1">
    <location>
        <begin position="31"/>
        <end position="67"/>
    </location>
</feature>
<feature type="compositionally biased region" description="Basic and acidic residues" evidence="1">
    <location>
        <begin position="196"/>
        <end position="206"/>
    </location>
</feature>
<dbReference type="InterPro" id="IPR000048">
    <property type="entry name" value="IQ_motif_EF-hand-BS"/>
</dbReference>
<dbReference type="EMBL" id="HACG01016144">
    <property type="protein sequence ID" value="CEK63009.1"/>
    <property type="molecule type" value="Transcribed_RNA"/>
</dbReference>
<name>A0A0B6Z344_9EUPU</name>
<gene>
    <name evidence="2" type="primary">ORF46804</name>
</gene>
<feature type="region of interest" description="Disordered" evidence="1">
    <location>
        <begin position="196"/>
        <end position="219"/>
    </location>
</feature>
<dbReference type="AlphaFoldDB" id="A0A0B6Z344"/>
<sequence length="298" mass="34838">DIAAQKIQSAFRGYRVRKAFIERKKLLMKHEKLKKEAARKRADQEGRKSGDDILQKRVETNTHQTQQQVEYHDLLHQKLLSNEHLCSLEQYENHRIDEKKEPQKGEVIQHEYVKKQLEHQHLHLSNSQEKQQLKNLSKVRPQTEQLNQISDKSGYPLSSDTNFKTELSHQEEQTSLFQCTDADQIQRPHLKGIQSHERMLPRHSEKQLQPAASSYKCNKEKISSAQAYRNYPPKSMSEKKLQSDVTSCEKVQANKTHPSGINVLENEMQQDSHLKSNAVVTIQRAWRKKVLQANKQNR</sequence>
<protein>
    <submittedName>
        <fullName evidence="2">Uncharacterized protein</fullName>
    </submittedName>
</protein>
<dbReference type="PROSITE" id="PS50096">
    <property type="entry name" value="IQ"/>
    <property type="match status" value="1"/>
</dbReference>